<evidence type="ECO:0000256" key="6">
    <source>
        <dbReference type="SAM" id="MobiDB-lite"/>
    </source>
</evidence>
<dbReference type="PANTHER" id="PTHR38459">
    <property type="entry name" value="PROPHAGE BACTOPRENOL-LINKED GLUCOSE TRANSLOCASE HOMOLOG"/>
    <property type="match status" value="1"/>
</dbReference>
<dbReference type="EMBL" id="BKAL01000001">
    <property type="protein sequence ID" value="GEP67349.1"/>
    <property type="molecule type" value="Genomic_DNA"/>
</dbReference>
<evidence type="ECO:0000256" key="1">
    <source>
        <dbReference type="ARBA" id="ARBA00004141"/>
    </source>
</evidence>
<dbReference type="OrthoDB" id="3192123at2"/>
<keyword evidence="5 7" id="KW-0472">Membrane</keyword>
<organism evidence="9 10">
    <name type="scientific">Cellulomonas soli</name>
    <dbReference type="NCBI Taxonomy" id="931535"/>
    <lineage>
        <taxon>Bacteria</taxon>
        <taxon>Bacillati</taxon>
        <taxon>Actinomycetota</taxon>
        <taxon>Actinomycetes</taxon>
        <taxon>Micrococcales</taxon>
        <taxon>Cellulomonadaceae</taxon>
        <taxon>Cellulomonas</taxon>
    </lineage>
</organism>
<name>A0A512P812_9CELL</name>
<comment type="caution">
    <text evidence="9">The sequence shown here is derived from an EMBL/GenBank/DDBJ whole genome shotgun (WGS) entry which is preliminary data.</text>
</comment>
<evidence type="ECO:0000256" key="4">
    <source>
        <dbReference type="ARBA" id="ARBA00022989"/>
    </source>
</evidence>
<evidence type="ECO:0000259" key="8">
    <source>
        <dbReference type="Pfam" id="PF04138"/>
    </source>
</evidence>
<feature type="region of interest" description="Disordered" evidence="6">
    <location>
        <begin position="1"/>
        <end position="22"/>
    </location>
</feature>
<dbReference type="AlphaFoldDB" id="A0A512P812"/>
<dbReference type="InterPro" id="IPR007267">
    <property type="entry name" value="GtrA_DPMS_TM"/>
</dbReference>
<feature type="domain" description="GtrA/DPMS transmembrane" evidence="8">
    <location>
        <begin position="35"/>
        <end position="157"/>
    </location>
</feature>
<keyword evidence="10" id="KW-1185">Reference proteome</keyword>
<evidence type="ECO:0000256" key="7">
    <source>
        <dbReference type="SAM" id="Phobius"/>
    </source>
</evidence>
<reference evidence="9 10" key="1">
    <citation type="submission" date="2019-07" db="EMBL/GenBank/DDBJ databases">
        <title>Whole genome shotgun sequence of Cellulomonas soli NBRC 109434.</title>
        <authorList>
            <person name="Hosoyama A."/>
            <person name="Uohara A."/>
            <person name="Ohji S."/>
            <person name="Ichikawa N."/>
        </authorList>
    </citation>
    <scope>NUCLEOTIDE SEQUENCE [LARGE SCALE GENOMIC DNA]</scope>
    <source>
        <strain evidence="9 10">NBRC 109434</strain>
    </source>
</reference>
<feature type="transmembrane region" description="Helical" evidence="7">
    <location>
        <begin position="138"/>
        <end position="157"/>
    </location>
</feature>
<evidence type="ECO:0000313" key="9">
    <source>
        <dbReference type="EMBL" id="GEP67349.1"/>
    </source>
</evidence>
<dbReference type="PANTHER" id="PTHR38459:SF1">
    <property type="entry name" value="PROPHAGE BACTOPRENOL-LINKED GLUCOSE TRANSLOCASE HOMOLOG"/>
    <property type="match status" value="1"/>
</dbReference>
<gene>
    <name evidence="9" type="ORF">CSO01_00640</name>
</gene>
<dbReference type="Proteomes" id="UP000321798">
    <property type="component" value="Unassembled WGS sequence"/>
</dbReference>
<comment type="similarity">
    <text evidence="2">Belongs to the GtrA family.</text>
</comment>
<feature type="transmembrane region" description="Helical" evidence="7">
    <location>
        <begin position="95"/>
        <end position="118"/>
    </location>
</feature>
<dbReference type="GO" id="GO:0000271">
    <property type="term" value="P:polysaccharide biosynthetic process"/>
    <property type="evidence" value="ECO:0007669"/>
    <property type="project" value="InterPro"/>
</dbReference>
<accession>A0A512P812</accession>
<proteinExistence type="inferred from homology"/>
<dbReference type="RefSeq" id="WP_146951147.1">
    <property type="nucleotide sequence ID" value="NZ_BAABBJ010000005.1"/>
</dbReference>
<keyword evidence="3 7" id="KW-0812">Transmembrane</keyword>
<keyword evidence="4 7" id="KW-1133">Transmembrane helix</keyword>
<feature type="transmembrane region" description="Helical" evidence="7">
    <location>
        <begin position="60"/>
        <end position="83"/>
    </location>
</feature>
<evidence type="ECO:0000256" key="5">
    <source>
        <dbReference type="ARBA" id="ARBA00023136"/>
    </source>
</evidence>
<dbReference type="InterPro" id="IPR051401">
    <property type="entry name" value="GtrA_CellWall_Glycosyl"/>
</dbReference>
<dbReference type="Pfam" id="PF04138">
    <property type="entry name" value="GtrA_DPMS_TM"/>
    <property type="match status" value="1"/>
</dbReference>
<evidence type="ECO:0000256" key="3">
    <source>
        <dbReference type="ARBA" id="ARBA00022692"/>
    </source>
</evidence>
<dbReference type="GO" id="GO:0005886">
    <property type="term" value="C:plasma membrane"/>
    <property type="evidence" value="ECO:0007669"/>
    <property type="project" value="TreeGrafter"/>
</dbReference>
<feature type="transmembrane region" description="Helical" evidence="7">
    <location>
        <begin position="32"/>
        <end position="54"/>
    </location>
</feature>
<sequence>MSEPRSSTEAVHDGTDPRSLGRRLRDTVGRSVIARFASVGVVNTLVDLGLYVLFRGLGMPLLLANTLSTSAGMAVSFFGNRSFVFGATDNRRREITLFVIVCGLGIWVVQPAVIAGVGRLAELAGLGEGFLVDTSAKIAAILVAAVWNFVLYGRVVFRGGRPPREVAKA</sequence>
<protein>
    <recommendedName>
        <fullName evidence="8">GtrA/DPMS transmembrane domain-containing protein</fullName>
    </recommendedName>
</protein>
<comment type="subcellular location">
    <subcellularLocation>
        <location evidence="1">Membrane</location>
        <topology evidence="1">Multi-pass membrane protein</topology>
    </subcellularLocation>
</comment>
<evidence type="ECO:0000256" key="2">
    <source>
        <dbReference type="ARBA" id="ARBA00009399"/>
    </source>
</evidence>
<evidence type="ECO:0000313" key="10">
    <source>
        <dbReference type="Proteomes" id="UP000321798"/>
    </source>
</evidence>